<keyword evidence="1" id="KW-0812">Transmembrane</keyword>
<keyword evidence="1" id="KW-1133">Transmembrane helix</keyword>
<organism evidence="6 7">
    <name type="scientific">Delitschia confertaspora ATCC 74209</name>
    <dbReference type="NCBI Taxonomy" id="1513339"/>
    <lineage>
        <taxon>Eukaryota</taxon>
        <taxon>Fungi</taxon>
        <taxon>Dikarya</taxon>
        <taxon>Ascomycota</taxon>
        <taxon>Pezizomycotina</taxon>
        <taxon>Dothideomycetes</taxon>
        <taxon>Pleosporomycetidae</taxon>
        <taxon>Pleosporales</taxon>
        <taxon>Delitschiaceae</taxon>
        <taxon>Delitschia</taxon>
    </lineage>
</organism>
<evidence type="ECO:0000259" key="3">
    <source>
        <dbReference type="Pfam" id="PF12768"/>
    </source>
</evidence>
<keyword evidence="2" id="KW-0732">Signal</keyword>
<dbReference type="InterPro" id="IPR048265">
    <property type="entry name" value="Rax2-like_third"/>
</dbReference>
<gene>
    <name evidence="6" type="ORF">GQ43DRAFT_374400</name>
</gene>
<feature type="domain" description="Rax2-like second" evidence="4">
    <location>
        <begin position="226"/>
        <end position="373"/>
    </location>
</feature>
<evidence type="ECO:0000256" key="1">
    <source>
        <dbReference type="SAM" id="Phobius"/>
    </source>
</evidence>
<dbReference type="InterPro" id="IPR048266">
    <property type="entry name" value="Rax2-like_second"/>
</dbReference>
<dbReference type="AlphaFoldDB" id="A0A9P4JL19"/>
<proteinExistence type="predicted"/>
<protein>
    <submittedName>
        <fullName evidence="6">Uncharacterized protein</fullName>
    </submittedName>
</protein>
<evidence type="ECO:0000256" key="2">
    <source>
        <dbReference type="SAM" id="SignalP"/>
    </source>
</evidence>
<dbReference type="SUPFAM" id="SSF50965">
    <property type="entry name" value="Galactose oxidase, central domain"/>
    <property type="match status" value="1"/>
</dbReference>
<dbReference type="PANTHER" id="PTHR31778:SF2">
    <property type="entry name" value="BUD SITE SELECTION PROTEIN RAX2"/>
    <property type="match status" value="1"/>
</dbReference>
<accession>A0A9P4JL19</accession>
<dbReference type="Pfam" id="PF20842">
    <property type="entry name" value="Rax2_2"/>
    <property type="match status" value="1"/>
</dbReference>
<feature type="chain" id="PRO_5040200184" evidence="2">
    <location>
        <begin position="34"/>
        <end position="1226"/>
    </location>
</feature>
<feature type="domain" description="Rax2-like C-terminal" evidence="3">
    <location>
        <begin position="901"/>
        <end position="1150"/>
    </location>
</feature>
<dbReference type="EMBL" id="ML994034">
    <property type="protein sequence ID" value="KAF2200204.1"/>
    <property type="molecule type" value="Genomic_DNA"/>
</dbReference>
<keyword evidence="1" id="KW-0472">Membrane</keyword>
<dbReference type="PANTHER" id="PTHR31778">
    <property type="entry name" value="BUD SITE SELECTION PROTEIN RAX2"/>
    <property type="match status" value="1"/>
</dbReference>
<dbReference type="Pfam" id="PF12768">
    <property type="entry name" value="Rax2"/>
    <property type="match status" value="1"/>
</dbReference>
<comment type="caution">
    <text evidence="6">The sequence shown here is derived from an EMBL/GenBank/DDBJ whole genome shotgun (WGS) entry which is preliminary data.</text>
</comment>
<dbReference type="Pfam" id="PF20843">
    <property type="entry name" value="Rax2_3"/>
    <property type="match status" value="1"/>
</dbReference>
<evidence type="ECO:0000259" key="4">
    <source>
        <dbReference type="Pfam" id="PF20842"/>
    </source>
</evidence>
<feature type="transmembrane region" description="Helical" evidence="1">
    <location>
        <begin position="1155"/>
        <end position="1181"/>
    </location>
</feature>
<evidence type="ECO:0000259" key="5">
    <source>
        <dbReference type="Pfam" id="PF20843"/>
    </source>
</evidence>
<feature type="signal peptide" evidence="2">
    <location>
        <begin position="1"/>
        <end position="33"/>
    </location>
</feature>
<dbReference type="InterPro" id="IPR024982">
    <property type="entry name" value="Rax2-like_C"/>
</dbReference>
<name>A0A9P4JL19_9PLEO</name>
<evidence type="ECO:0000313" key="6">
    <source>
        <dbReference type="EMBL" id="KAF2200204.1"/>
    </source>
</evidence>
<feature type="domain" description="Rax2-like third" evidence="5">
    <location>
        <begin position="384"/>
        <end position="542"/>
    </location>
</feature>
<evidence type="ECO:0000313" key="7">
    <source>
        <dbReference type="Proteomes" id="UP000799536"/>
    </source>
</evidence>
<dbReference type="InterPro" id="IPR011043">
    <property type="entry name" value="Gal_Oxase/kelch_b-propeller"/>
</dbReference>
<dbReference type="OrthoDB" id="2503993at2759"/>
<keyword evidence="7" id="KW-1185">Reference proteome</keyword>
<dbReference type="GO" id="GO:1902929">
    <property type="term" value="C:plasma membrane of growing cell tip"/>
    <property type="evidence" value="ECO:0007669"/>
    <property type="project" value="TreeGrafter"/>
</dbReference>
<reference evidence="6" key="1">
    <citation type="journal article" date="2020" name="Stud. Mycol.">
        <title>101 Dothideomycetes genomes: a test case for predicting lifestyles and emergence of pathogens.</title>
        <authorList>
            <person name="Haridas S."/>
            <person name="Albert R."/>
            <person name="Binder M."/>
            <person name="Bloem J."/>
            <person name="Labutti K."/>
            <person name="Salamov A."/>
            <person name="Andreopoulos B."/>
            <person name="Baker S."/>
            <person name="Barry K."/>
            <person name="Bills G."/>
            <person name="Bluhm B."/>
            <person name="Cannon C."/>
            <person name="Castanera R."/>
            <person name="Culley D."/>
            <person name="Daum C."/>
            <person name="Ezra D."/>
            <person name="Gonzalez J."/>
            <person name="Henrissat B."/>
            <person name="Kuo A."/>
            <person name="Liang C."/>
            <person name="Lipzen A."/>
            <person name="Lutzoni F."/>
            <person name="Magnuson J."/>
            <person name="Mondo S."/>
            <person name="Nolan M."/>
            <person name="Ohm R."/>
            <person name="Pangilinan J."/>
            <person name="Park H.-J."/>
            <person name="Ramirez L."/>
            <person name="Alfaro M."/>
            <person name="Sun H."/>
            <person name="Tritt A."/>
            <person name="Yoshinaga Y."/>
            <person name="Zwiers L.-H."/>
            <person name="Turgeon B."/>
            <person name="Goodwin S."/>
            <person name="Spatafora J."/>
            <person name="Crous P."/>
            <person name="Grigoriev I."/>
        </authorList>
    </citation>
    <scope>NUCLEOTIDE SEQUENCE</scope>
    <source>
        <strain evidence="6">ATCC 74209</strain>
    </source>
</reference>
<dbReference type="Proteomes" id="UP000799536">
    <property type="component" value="Unassembled WGS sequence"/>
</dbReference>
<sequence>MRTTSSSLASRVGKLTTTLLLTASLCCAPGANAINFQAVPSPNLDLSALGRVAFAGDFDAISLYQYEGQNKQATGPNAALLAQLPNGIFTTLNRTDADIKAVCSFVANNTLKGIVVGGNFTNLGPVRTPGGIAYVNATDGHISPMEGLNGTVNALYCDDKSGRVYVGGSFSGGGASNAIAWVTGWTNLPFSGFNGPVNTITKAPNGNIIFGGKFSGLGNATAPRENNTQVVPLRSGNITALPSSGTPGFTDPADIICKTGEDSAGNTWLLADNSPGFWKADFGFGFQPSKLRLYNTKLEGRGTKTWRFTALPDGGIMNFTYTDPTSGEQAYCDARCPLPQDNVTAQDFRFVNFVGMNSFRIDISEWYGPGGGLSGIELFQDDIYTFAINSFNEPQCDGVSSGAKSTQTGPWVITPSGTSTSEYLTATLLGNDISNNSASVVFQPNIRQSGNYSVSVYTPGCLNDNTCLTRKRVKVTGTLTSSQSDDSFSTELYQTNNYEKYDEVYTGFVDATGSFRPSVTIAPVAGQNGPLTIVAQRVRFQLLRASSGNLNGLFEYNPTQQVVDMDLKESNINLAGRSLSPDNNAWISSLAVVDATTYVAGNFTSDNGLNHIFSIGDKNATALPGNGLNNQVKAIYQNESTLFVGGSFTNTQDTKTPGLNGVAAFSAKDRQWQALGAGVNGEVTNIVPFSLNLTADRPEDVLGITGYFNKVNEFGSNASFPVNNFAVWVMSRQNWLHNLNMGTLSIQGTLRARANVPDSFPVYAGSISSQQLAANGAAILNDQASALQPFPTSIRQQSSATKKRAVSGVDNSTGVVTAAFYHENGLNMTILAGHFAATASDGSEINNLLLIDGKKSDAVTGFHDELSKDSTFMALGTVNTILFAGGKVSGTVNNNRVAGVVSYDLASGKFADTQPPALQGQDVTVHAISPRPKSKEVLVGGNFASAGALSCAGLCIWKTDVNQWSSPGGDLSGTVTSVTWVSDTKAIVAGNLTAGSNHTSVLSFDSKKNKFEEVPGANHLPGPVTAICPANNDGSQYWATGTSNDGTPYLQRFDGNKWLSAPNQFAVGTVIRGIQVLSLSRDHGKSDVIDNNQDLLLLGNLNLTDFGTASGVLFNGSTYQPFLLSASSSGDPGSLSQVFVENPQRFFKKSKKHLALGYVVLISLAIALAFTFILVCLGILLEMWRKKRQGYQRAPMEFTGNTAANMNRVPPEHLFGTLSGNRAPAI</sequence>